<sequence>MSVADTPDLLREARNGDNEACARLIEENAGLIWSIVRRYYGRGADPEDLYQLGCLGFLKAVRGFDPAFGCQFSTYAVPKIAGEIRRFLRDDGAVKVSRGLKERAGSIRTARDRLSARLGREPTLSELSEETGLEPEEIAAAEEANLPVASLQMETGDGFTLESVLGTDGMEEGIVEKVALRGAVNALPERERQVILLRYFRNLTQEKAARVLGVSQVQVSRIERRAMESLRRKLEE</sequence>
<dbReference type="AlphaFoldDB" id="A0A8J6JBK3"/>
<dbReference type="GO" id="GO:0003677">
    <property type="term" value="F:DNA binding"/>
    <property type="evidence" value="ECO:0007669"/>
    <property type="project" value="UniProtKB-KW"/>
</dbReference>
<accession>A0A8J6JBK3</accession>
<dbReference type="Pfam" id="PF04545">
    <property type="entry name" value="Sigma70_r4"/>
    <property type="match status" value="1"/>
</dbReference>
<proteinExistence type="inferred from homology"/>
<keyword evidence="2" id="KW-0749">Sporulation</keyword>
<evidence type="ECO:0000313" key="8">
    <source>
        <dbReference type="EMBL" id="MBC5732327.1"/>
    </source>
</evidence>
<name>A0A8J6JBK3_9FIRM</name>
<keyword evidence="5" id="KW-0238">DNA-binding</keyword>
<dbReference type="InterPro" id="IPR013325">
    <property type="entry name" value="RNA_pol_sigma_r2"/>
</dbReference>
<dbReference type="InterPro" id="IPR000943">
    <property type="entry name" value="RNA_pol_sigma70"/>
</dbReference>
<dbReference type="InterPro" id="IPR014284">
    <property type="entry name" value="RNA_pol_sigma-70_dom"/>
</dbReference>
<keyword evidence="4" id="KW-0731">Sigma factor</keyword>
<dbReference type="SUPFAM" id="SSF88946">
    <property type="entry name" value="Sigma2 domain of RNA polymerase sigma factors"/>
    <property type="match status" value="1"/>
</dbReference>
<dbReference type="InterPro" id="IPR001387">
    <property type="entry name" value="Cro/C1-type_HTH"/>
</dbReference>
<keyword evidence="6" id="KW-0804">Transcription</keyword>
<dbReference type="Gene3D" id="1.20.120.1810">
    <property type="match status" value="1"/>
</dbReference>
<dbReference type="PROSITE" id="PS50943">
    <property type="entry name" value="HTH_CROC1"/>
    <property type="match status" value="1"/>
</dbReference>
<protein>
    <submittedName>
        <fullName evidence="8">Sigma-70 family RNA polymerase sigma factor</fullName>
    </submittedName>
</protein>
<evidence type="ECO:0000256" key="3">
    <source>
        <dbReference type="ARBA" id="ARBA00023015"/>
    </source>
</evidence>
<dbReference type="InterPro" id="IPR036388">
    <property type="entry name" value="WH-like_DNA-bd_sf"/>
</dbReference>
<reference evidence="8" key="1">
    <citation type="submission" date="2020-08" db="EMBL/GenBank/DDBJ databases">
        <title>Genome public.</title>
        <authorList>
            <person name="Liu C."/>
            <person name="Sun Q."/>
        </authorList>
    </citation>
    <scope>NUCLEOTIDE SEQUENCE</scope>
    <source>
        <strain evidence="8">NSJ-51</strain>
    </source>
</reference>
<dbReference type="PRINTS" id="PR00046">
    <property type="entry name" value="SIGMA70FCT"/>
</dbReference>
<dbReference type="GO" id="GO:0016987">
    <property type="term" value="F:sigma factor activity"/>
    <property type="evidence" value="ECO:0007669"/>
    <property type="project" value="UniProtKB-KW"/>
</dbReference>
<evidence type="ECO:0000256" key="2">
    <source>
        <dbReference type="ARBA" id="ARBA00022969"/>
    </source>
</evidence>
<dbReference type="GO" id="GO:0006352">
    <property type="term" value="P:DNA-templated transcription initiation"/>
    <property type="evidence" value="ECO:0007669"/>
    <property type="project" value="InterPro"/>
</dbReference>
<dbReference type="Proteomes" id="UP000661435">
    <property type="component" value="Unassembled WGS sequence"/>
</dbReference>
<evidence type="ECO:0000256" key="6">
    <source>
        <dbReference type="ARBA" id="ARBA00023163"/>
    </source>
</evidence>
<dbReference type="SUPFAM" id="SSF88659">
    <property type="entry name" value="Sigma3 and sigma4 domains of RNA polymerase sigma factors"/>
    <property type="match status" value="2"/>
</dbReference>
<dbReference type="InterPro" id="IPR007627">
    <property type="entry name" value="RNA_pol_sigma70_r2"/>
</dbReference>
<dbReference type="InterPro" id="IPR007624">
    <property type="entry name" value="RNA_pol_sigma70_r3"/>
</dbReference>
<dbReference type="RefSeq" id="WP_186906226.1">
    <property type="nucleotide sequence ID" value="NZ_JACOPP010000001.1"/>
</dbReference>
<gene>
    <name evidence="8" type="ORF">H8S57_01120</name>
</gene>
<keyword evidence="3" id="KW-0805">Transcription regulation</keyword>
<comment type="similarity">
    <text evidence="1">Belongs to the sigma-70 factor family.</text>
</comment>
<organism evidence="8 9">
    <name type="scientific">Lawsonibacter hominis</name>
    <dbReference type="NCBI Taxonomy" id="2763053"/>
    <lineage>
        <taxon>Bacteria</taxon>
        <taxon>Bacillati</taxon>
        <taxon>Bacillota</taxon>
        <taxon>Clostridia</taxon>
        <taxon>Eubacteriales</taxon>
        <taxon>Oscillospiraceae</taxon>
        <taxon>Lawsonibacter</taxon>
    </lineage>
</organism>
<dbReference type="InterPro" id="IPR050239">
    <property type="entry name" value="Sigma-70_RNA_pol_init_factors"/>
</dbReference>
<dbReference type="EMBL" id="JACOPP010000001">
    <property type="protein sequence ID" value="MBC5732327.1"/>
    <property type="molecule type" value="Genomic_DNA"/>
</dbReference>
<dbReference type="GO" id="GO:0030435">
    <property type="term" value="P:sporulation resulting in formation of a cellular spore"/>
    <property type="evidence" value="ECO:0007669"/>
    <property type="project" value="UniProtKB-KW"/>
</dbReference>
<dbReference type="PANTHER" id="PTHR30603:SF19">
    <property type="entry name" value="RNA POLYMERASE SIGMA-F FACTOR"/>
    <property type="match status" value="1"/>
</dbReference>
<evidence type="ECO:0000259" key="7">
    <source>
        <dbReference type="PROSITE" id="PS50943"/>
    </source>
</evidence>
<dbReference type="PANTHER" id="PTHR30603">
    <property type="entry name" value="RNA POLYMERASE SIGMA FACTOR RPO"/>
    <property type="match status" value="1"/>
</dbReference>
<dbReference type="Pfam" id="PF04539">
    <property type="entry name" value="Sigma70_r3"/>
    <property type="match status" value="1"/>
</dbReference>
<dbReference type="Gene3D" id="1.10.10.10">
    <property type="entry name" value="Winged helix-like DNA-binding domain superfamily/Winged helix DNA-binding domain"/>
    <property type="match status" value="2"/>
</dbReference>
<evidence type="ECO:0000256" key="5">
    <source>
        <dbReference type="ARBA" id="ARBA00023125"/>
    </source>
</evidence>
<evidence type="ECO:0000256" key="1">
    <source>
        <dbReference type="ARBA" id="ARBA00007788"/>
    </source>
</evidence>
<dbReference type="CDD" id="cd06171">
    <property type="entry name" value="Sigma70_r4"/>
    <property type="match status" value="1"/>
</dbReference>
<dbReference type="InterPro" id="IPR013324">
    <property type="entry name" value="RNA_pol_sigma_r3/r4-like"/>
</dbReference>
<keyword evidence="9" id="KW-1185">Reference proteome</keyword>
<evidence type="ECO:0000256" key="4">
    <source>
        <dbReference type="ARBA" id="ARBA00023082"/>
    </source>
</evidence>
<dbReference type="InterPro" id="IPR007630">
    <property type="entry name" value="RNA_pol_sigma70_r4"/>
</dbReference>
<feature type="domain" description="HTH cro/C1-type" evidence="7">
    <location>
        <begin position="201"/>
        <end position="224"/>
    </location>
</feature>
<dbReference type="NCBIfam" id="TIGR02937">
    <property type="entry name" value="sigma70-ECF"/>
    <property type="match status" value="1"/>
</dbReference>
<dbReference type="Pfam" id="PF04542">
    <property type="entry name" value="Sigma70_r2"/>
    <property type="match status" value="1"/>
</dbReference>
<comment type="caution">
    <text evidence="8">The sequence shown here is derived from an EMBL/GenBank/DDBJ whole genome shotgun (WGS) entry which is preliminary data.</text>
</comment>
<evidence type="ECO:0000313" key="9">
    <source>
        <dbReference type="Proteomes" id="UP000661435"/>
    </source>
</evidence>